<keyword evidence="3" id="KW-1185">Reference proteome</keyword>
<dbReference type="Pfam" id="PF02602">
    <property type="entry name" value="HEM4"/>
    <property type="match status" value="1"/>
</dbReference>
<dbReference type="KEGG" id="jcu:105633463"/>
<dbReference type="OrthoDB" id="259181at2759"/>
<dbReference type="AlphaFoldDB" id="A0A067L2B6"/>
<sequence length="306" mass="32540">MIASITITTADNSIATGRPTVAFTTPQNYATRLSQLLTLKSLTPLWCPTIITGPTPQILSSLALHLAPSTISSISAVVFPSRTAITAFSTAIKSLATPLLPTKGDSFIVGALGKDAELIDTEFLLNFCSNIDRIRVLVPPTATPTGLVQLLGAGGGRRVLCLVPEVVGLEEPPVVPNFLRELQASSWSPVRVDAYQTRWLGPSCAEEIVNRSEAKTEEGNGLDAVVFTSSAEVEGLLKSLNELGWDWETVRRRWPDLVVAAHGPVTAAGAERLGVDVDVVSGRFGSFDGVVDALHVRLRGLGSKCM</sequence>
<name>A0A067L2B6_JATCU</name>
<reference evidence="2 3" key="1">
    <citation type="journal article" date="2014" name="PLoS ONE">
        <title>Global Analysis of Gene Expression Profiles in Physic Nut (Jatropha curcas L.) Seedlings Exposed to Salt Stress.</title>
        <authorList>
            <person name="Zhang L."/>
            <person name="Zhang C."/>
            <person name="Wu P."/>
            <person name="Chen Y."/>
            <person name="Li M."/>
            <person name="Jiang H."/>
            <person name="Wu G."/>
        </authorList>
    </citation>
    <scope>NUCLEOTIDE SEQUENCE [LARGE SCALE GENOMIC DNA]</scope>
    <source>
        <strain evidence="3">cv. GZQX0401</strain>
        <tissue evidence="2">Young leaves</tissue>
    </source>
</reference>
<evidence type="ECO:0000313" key="2">
    <source>
        <dbReference type="EMBL" id="KDP38630.1"/>
    </source>
</evidence>
<protein>
    <recommendedName>
        <fullName evidence="1">Tetrapyrrole biosynthesis uroporphyrinogen III synthase domain-containing protein</fullName>
    </recommendedName>
</protein>
<dbReference type="UniPathway" id="UPA00251">
    <property type="reaction ID" value="UER00320"/>
</dbReference>
<evidence type="ECO:0000259" key="1">
    <source>
        <dbReference type="Pfam" id="PF02602"/>
    </source>
</evidence>
<feature type="domain" description="Tetrapyrrole biosynthesis uroporphyrinogen III synthase" evidence="1">
    <location>
        <begin position="32"/>
        <end position="284"/>
    </location>
</feature>
<dbReference type="CDD" id="cd06578">
    <property type="entry name" value="HemD"/>
    <property type="match status" value="1"/>
</dbReference>
<dbReference type="InterPro" id="IPR003754">
    <property type="entry name" value="4pyrrol_synth_uPrphyn_synth"/>
</dbReference>
<dbReference type="GO" id="GO:0006782">
    <property type="term" value="P:protoporphyrinogen IX biosynthetic process"/>
    <property type="evidence" value="ECO:0007669"/>
    <property type="project" value="UniProtKB-UniPathway"/>
</dbReference>
<dbReference type="PANTHER" id="PTHR38020:SF1">
    <property type="entry name" value="UROPORPHYRINOGEN-III SYNTHASE"/>
    <property type="match status" value="1"/>
</dbReference>
<dbReference type="GO" id="GO:0004852">
    <property type="term" value="F:uroporphyrinogen-III synthase activity"/>
    <property type="evidence" value="ECO:0007669"/>
    <property type="project" value="InterPro"/>
</dbReference>
<gene>
    <name evidence="2" type="ORF">JCGZ_03983</name>
</gene>
<dbReference type="PANTHER" id="PTHR38020">
    <property type="entry name" value="UROPORPHYRINOGEN-III SYNTHASE"/>
    <property type="match status" value="1"/>
</dbReference>
<dbReference type="Gene3D" id="3.40.50.10090">
    <property type="match status" value="1"/>
</dbReference>
<dbReference type="InterPro" id="IPR036108">
    <property type="entry name" value="4pyrrol_syn_uPrphyn_synt_sf"/>
</dbReference>
<dbReference type="Proteomes" id="UP000027138">
    <property type="component" value="Unassembled WGS sequence"/>
</dbReference>
<dbReference type="SUPFAM" id="SSF69618">
    <property type="entry name" value="HemD-like"/>
    <property type="match status" value="1"/>
</dbReference>
<organism evidence="2 3">
    <name type="scientific">Jatropha curcas</name>
    <name type="common">Barbados nut</name>
    <dbReference type="NCBI Taxonomy" id="180498"/>
    <lineage>
        <taxon>Eukaryota</taxon>
        <taxon>Viridiplantae</taxon>
        <taxon>Streptophyta</taxon>
        <taxon>Embryophyta</taxon>
        <taxon>Tracheophyta</taxon>
        <taxon>Spermatophyta</taxon>
        <taxon>Magnoliopsida</taxon>
        <taxon>eudicotyledons</taxon>
        <taxon>Gunneridae</taxon>
        <taxon>Pentapetalae</taxon>
        <taxon>rosids</taxon>
        <taxon>fabids</taxon>
        <taxon>Malpighiales</taxon>
        <taxon>Euphorbiaceae</taxon>
        <taxon>Crotonoideae</taxon>
        <taxon>Jatropheae</taxon>
        <taxon>Jatropha</taxon>
    </lineage>
</organism>
<evidence type="ECO:0000313" key="3">
    <source>
        <dbReference type="Proteomes" id="UP000027138"/>
    </source>
</evidence>
<dbReference type="STRING" id="180498.A0A067L2B6"/>
<dbReference type="EMBL" id="KK914358">
    <property type="protein sequence ID" value="KDP38630.1"/>
    <property type="molecule type" value="Genomic_DNA"/>
</dbReference>
<accession>A0A067L2B6</accession>
<proteinExistence type="predicted"/>